<dbReference type="InterPro" id="IPR005636">
    <property type="entry name" value="DTW"/>
</dbReference>
<dbReference type="KEGG" id="bmx:BMS_1322"/>
<dbReference type="Pfam" id="PF03942">
    <property type="entry name" value="DTW"/>
    <property type="match status" value="1"/>
</dbReference>
<dbReference type="PANTHER" id="PTHR21392:SF0">
    <property type="entry name" value="TRNA-URIDINE AMINOCARBOXYPROPYLTRANSFERASE 2"/>
    <property type="match status" value="1"/>
</dbReference>
<feature type="domain" description="DTW" evidence="6">
    <location>
        <begin position="2"/>
        <end position="185"/>
    </location>
</feature>
<keyword evidence="2" id="KW-0808">Transferase</keyword>
<accession>E1WZK7</accession>
<evidence type="ECO:0000313" key="7">
    <source>
        <dbReference type="EMBL" id="CBW26193.1"/>
    </source>
</evidence>
<keyword evidence="3" id="KW-0949">S-adenosyl-L-methionine</keyword>
<dbReference type="STRING" id="862908.BMS_1322"/>
<evidence type="ECO:0000256" key="5">
    <source>
        <dbReference type="ARBA" id="ARBA00034489"/>
    </source>
</evidence>
<evidence type="ECO:0000256" key="1">
    <source>
        <dbReference type="ARBA" id="ARBA00012386"/>
    </source>
</evidence>
<dbReference type="EMBL" id="FQ312005">
    <property type="protein sequence ID" value="CBW26193.1"/>
    <property type="molecule type" value="Genomic_DNA"/>
</dbReference>
<dbReference type="EC" id="2.5.1.25" evidence="1"/>
<dbReference type="PANTHER" id="PTHR21392">
    <property type="entry name" value="TRNA-URIDINE AMINOCARBOXYPROPYLTRANSFERASE 2"/>
    <property type="match status" value="1"/>
</dbReference>
<evidence type="ECO:0000256" key="4">
    <source>
        <dbReference type="ARBA" id="ARBA00022694"/>
    </source>
</evidence>
<dbReference type="eggNOG" id="COG3148">
    <property type="taxonomic scope" value="Bacteria"/>
</dbReference>
<evidence type="ECO:0000256" key="2">
    <source>
        <dbReference type="ARBA" id="ARBA00022679"/>
    </source>
</evidence>
<dbReference type="GO" id="GO:0008033">
    <property type="term" value="P:tRNA processing"/>
    <property type="evidence" value="ECO:0007669"/>
    <property type="project" value="UniProtKB-KW"/>
</dbReference>
<evidence type="ECO:0000259" key="6">
    <source>
        <dbReference type="SMART" id="SM01144"/>
    </source>
</evidence>
<evidence type="ECO:0000256" key="3">
    <source>
        <dbReference type="ARBA" id="ARBA00022691"/>
    </source>
</evidence>
<dbReference type="AlphaFoldDB" id="E1WZK7"/>
<evidence type="ECO:0000313" key="8">
    <source>
        <dbReference type="Proteomes" id="UP000008963"/>
    </source>
</evidence>
<name>E1WZK7_HALMS</name>
<dbReference type="PATRIC" id="fig|862908.3.peg.1258"/>
<reference evidence="8" key="1">
    <citation type="journal article" date="2013" name="ISME J.">
        <title>A small predatory core genome in the divergent marine Bacteriovorax marinus SJ and the terrestrial Bdellovibrio bacteriovorus.</title>
        <authorList>
            <person name="Crossman L.C."/>
            <person name="Chen H."/>
            <person name="Cerdeno-Tarraga A.M."/>
            <person name="Brooks K."/>
            <person name="Quail M.A."/>
            <person name="Pineiro S.A."/>
            <person name="Hobley L."/>
            <person name="Sockett R.E."/>
            <person name="Bentley S.D."/>
            <person name="Parkhill J."/>
            <person name="Williams H.N."/>
            <person name="Stine O.C."/>
        </authorList>
    </citation>
    <scope>NUCLEOTIDE SEQUENCE [LARGE SCALE GENOMIC DNA]</scope>
    <source>
        <strain evidence="8">ATCC BAA-682 / DSM 15412 / SJ</strain>
    </source>
</reference>
<dbReference type="RefSeq" id="WP_014243977.1">
    <property type="nucleotide sequence ID" value="NC_016620.1"/>
</dbReference>
<dbReference type="InterPro" id="IPR039262">
    <property type="entry name" value="DTWD2/TAPT"/>
</dbReference>
<protein>
    <recommendedName>
        <fullName evidence="1">tRNA-uridine aminocarboxypropyltransferase</fullName>
        <ecNumber evidence="1">2.5.1.25</ecNumber>
    </recommendedName>
</protein>
<dbReference type="SMART" id="SM01144">
    <property type="entry name" value="DTW"/>
    <property type="match status" value="1"/>
</dbReference>
<dbReference type="OrthoDB" id="268835at2"/>
<keyword evidence="8" id="KW-1185">Reference proteome</keyword>
<comment type="similarity">
    <text evidence="5">Belongs to the TDD superfamily. DTWD2 family.</text>
</comment>
<keyword evidence="4" id="KW-0819">tRNA processing</keyword>
<proteinExistence type="inferred from homology"/>
<organism evidence="7 8">
    <name type="scientific">Halobacteriovorax marinus (strain ATCC BAA-682 / DSM 15412 / SJ)</name>
    <name type="common">Bacteriovorax marinus</name>
    <dbReference type="NCBI Taxonomy" id="862908"/>
    <lineage>
        <taxon>Bacteria</taxon>
        <taxon>Pseudomonadati</taxon>
        <taxon>Bdellovibrionota</taxon>
        <taxon>Bacteriovoracia</taxon>
        <taxon>Bacteriovoracales</taxon>
        <taxon>Halobacteriovoraceae</taxon>
        <taxon>Halobacteriovorax</taxon>
    </lineage>
</organism>
<gene>
    <name evidence="7" type="ordered locus">BMS_1322</name>
</gene>
<sequence>MSREYCPKCEKALGGCICKYATEVANDSFITILRHPSEIKNIKGTAGILKLSLQRIRLIDSEIFEKDDVLLKDFENILIYPSESSCELTQMNFSKNKSYNFIFIDGTWKKAFKIFQLNSFLSEIPCIHLELERVSSYSKIRKQREGGFSTLEAVTEVLSFVDNTPLENLENNFKSFINDLSKFTDS</sequence>
<dbReference type="Proteomes" id="UP000008963">
    <property type="component" value="Chromosome"/>
</dbReference>
<dbReference type="HOGENOM" id="CLU_066458_2_3_7"/>
<dbReference type="GO" id="GO:0016432">
    <property type="term" value="F:tRNA-uridine aminocarboxypropyltransferase activity"/>
    <property type="evidence" value="ECO:0007669"/>
    <property type="project" value="UniProtKB-EC"/>
</dbReference>